<evidence type="ECO:0000313" key="2">
    <source>
        <dbReference type="EMBL" id="MCZ3844336.1"/>
    </source>
</evidence>
<name>A0AAP3GWV2_9LACO</name>
<dbReference type="AlphaFoldDB" id="A0AAP3GWV2"/>
<feature type="transmembrane region" description="Helical" evidence="1">
    <location>
        <begin position="212"/>
        <end position="231"/>
    </location>
</feature>
<evidence type="ECO:0000313" key="3">
    <source>
        <dbReference type="Proteomes" id="UP001213015"/>
    </source>
</evidence>
<accession>A0AAP3GWV2</accession>
<evidence type="ECO:0000256" key="1">
    <source>
        <dbReference type="SAM" id="Phobius"/>
    </source>
</evidence>
<keyword evidence="1" id="KW-1133">Transmembrane helix</keyword>
<dbReference type="GeneID" id="31743044"/>
<organism evidence="2 3">
    <name type="scientific">Lactobacillus mulieris</name>
    <dbReference type="NCBI Taxonomy" id="2508708"/>
    <lineage>
        <taxon>Bacteria</taxon>
        <taxon>Bacillati</taxon>
        <taxon>Bacillota</taxon>
        <taxon>Bacilli</taxon>
        <taxon>Lactobacillales</taxon>
        <taxon>Lactobacillaceae</taxon>
        <taxon>Lactobacillus</taxon>
    </lineage>
</organism>
<reference evidence="2" key="1">
    <citation type="submission" date="2022-01" db="EMBL/GenBank/DDBJ databases">
        <title>VMRC isolate genome collection.</title>
        <authorList>
            <person name="France M."/>
            <person name="Rutt L."/>
            <person name="Humphrys M."/>
            <person name="Ravel J."/>
        </authorList>
    </citation>
    <scope>NUCLEOTIDE SEQUENCE</scope>
    <source>
        <strain evidence="2">C0127B5</strain>
    </source>
</reference>
<protein>
    <submittedName>
        <fullName evidence="2">Uncharacterized protein</fullName>
    </submittedName>
</protein>
<comment type="caution">
    <text evidence="2">The sequence shown here is derived from an EMBL/GenBank/DDBJ whole genome shotgun (WGS) entry which is preliminary data.</text>
</comment>
<keyword evidence="1" id="KW-0812">Transmembrane</keyword>
<gene>
    <name evidence="2" type="ORF">L2422_02190</name>
</gene>
<dbReference type="Proteomes" id="UP001213015">
    <property type="component" value="Unassembled WGS sequence"/>
</dbReference>
<dbReference type="EMBL" id="JAKHLF010000002">
    <property type="protein sequence ID" value="MCZ3844336.1"/>
    <property type="molecule type" value="Genomic_DNA"/>
</dbReference>
<keyword evidence="1" id="KW-0472">Membrane</keyword>
<sequence>MNKKIYKKVADLLEEKFGHNKLEILSIEPCEYYPDGPYYQVITKFLEDGKQYMNIVVIGEKDHRRKDLKKESLKYLTYQIGRQLALNKIEKNYPNIVNAVEKEHKFNYFNPDKGYSYSFTFTVMSYDYLVDTLTITVVVTEDDLKNPPDYSRDLNYKASMQQLNLTEIGIVRRHYYEFMKKSISKMIYSQFLMLISVFAALTSLLAHGSDRISLLGFATILLVISGSWTLIDQILNFKKEDKFISRLEELKWRVESDNEM</sequence>
<feature type="transmembrane region" description="Helical" evidence="1">
    <location>
        <begin position="187"/>
        <end position="206"/>
    </location>
</feature>
<dbReference type="RefSeq" id="WP_015995124.1">
    <property type="nucleotide sequence ID" value="NZ_JAKHFH010000003.1"/>
</dbReference>
<proteinExistence type="predicted"/>